<dbReference type="EMBL" id="SACS01000010">
    <property type="protein sequence ID" value="RVU37300.1"/>
    <property type="molecule type" value="Genomic_DNA"/>
</dbReference>
<dbReference type="Proteomes" id="UP000283077">
    <property type="component" value="Unassembled WGS sequence"/>
</dbReference>
<gene>
    <name evidence="1" type="ORF">EOE67_10440</name>
</gene>
<dbReference type="AlphaFoldDB" id="A0A437QS24"/>
<accession>A0A437QS24</accession>
<name>A0A437QS24_9GAMM</name>
<sequence length="76" mass="8775">MFWLITSKVGRTHPKGSTPEFVVWQQMAVLKSVSPVASFFLLLRQKKETKEKATPDRSKARKFVSILRQLRKLAIC</sequence>
<keyword evidence="2" id="KW-1185">Reference proteome</keyword>
<evidence type="ECO:0000313" key="1">
    <source>
        <dbReference type="EMBL" id="RVU37300.1"/>
    </source>
</evidence>
<protein>
    <submittedName>
        <fullName evidence="1">Uncharacterized protein</fullName>
    </submittedName>
</protein>
<evidence type="ECO:0000313" key="2">
    <source>
        <dbReference type="Proteomes" id="UP000283077"/>
    </source>
</evidence>
<organism evidence="1 2">
    <name type="scientific">Rheinheimera riviphila</name>
    <dbReference type="NCBI Taxonomy" id="1834037"/>
    <lineage>
        <taxon>Bacteria</taxon>
        <taxon>Pseudomonadati</taxon>
        <taxon>Pseudomonadota</taxon>
        <taxon>Gammaproteobacteria</taxon>
        <taxon>Chromatiales</taxon>
        <taxon>Chromatiaceae</taxon>
        <taxon>Rheinheimera</taxon>
    </lineage>
</organism>
<comment type="caution">
    <text evidence="1">The sequence shown here is derived from an EMBL/GenBank/DDBJ whole genome shotgun (WGS) entry which is preliminary data.</text>
</comment>
<reference evidence="1 2" key="1">
    <citation type="submission" date="2019-01" db="EMBL/GenBank/DDBJ databases">
        <authorList>
            <person name="Chen W.-M."/>
        </authorList>
    </citation>
    <scope>NUCLEOTIDE SEQUENCE [LARGE SCALE GENOMIC DNA]</scope>
    <source>
        <strain evidence="1 2">KYPC3</strain>
    </source>
</reference>
<proteinExistence type="predicted"/>